<comment type="caution">
    <text evidence="1">The sequence shown here is derived from an EMBL/GenBank/DDBJ whole genome shotgun (WGS) entry which is preliminary data.</text>
</comment>
<evidence type="ECO:0000313" key="1">
    <source>
        <dbReference type="EMBL" id="KAA6360344.1"/>
    </source>
</evidence>
<proteinExistence type="predicted"/>
<protein>
    <submittedName>
        <fullName evidence="1">Uncharacterized protein</fullName>
    </submittedName>
</protein>
<gene>
    <name evidence="1" type="ORF">EZS28_044129</name>
</gene>
<dbReference type="AlphaFoldDB" id="A0A5J4TPI0"/>
<evidence type="ECO:0000313" key="2">
    <source>
        <dbReference type="Proteomes" id="UP000324800"/>
    </source>
</evidence>
<sequence>MKFIYTCAVLNFGHGIIPHPVIGDNIRSLSQYLRKQAYELLVCLLDYWDARWVINTFEVGQTKSSQAYFRRAYELLACLLDSSILKGLSFSPGLLQVSVAILLKLA</sequence>
<dbReference type="Proteomes" id="UP000324800">
    <property type="component" value="Unassembled WGS sequence"/>
</dbReference>
<name>A0A5J4TPI0_9EUKA</name>
<dbReference type="EMBL" id="SNRW01027067">
    <property type="protein sequence ID" value="KAA6360344.1"/>
    <property type="molecule type" value="Genomic_DNA"/>
</dbReference>
<organism evidence="1 2">
    <name type="scientific">Streblomastix strix</name>
    <dbReference type="NCBI Taxonomy" id="222440"/>
    <lineage>
        <taxon>Eukaryota</taxon>
        <taxon>Metamonada</taxon>
        <taxon>Preaxostyla</taxon>
        <taxon>Oxymonadida</taxon>
        <taxon>Streblomastigidae</taxon>
        <taxon>Streblomastix</taxon>
    </lineage>
</organism>
<accession>A0A5J4TPI0</accession>
<reference evidence="1 2" key="1">
    <citation type="submission" date="2019-03" db="EMBL/GenBank/DDBJ databases">
        <title>Single cell metagenomics reveals metabolic interactions within the superorganism composed of flagellate Streblomastix strix and complex community of Bacteroidetes bacteria on its surface.</title>
        <authorList>
            <person name="Treitli S.C."/>
            <person name="Kolisko M."/>
            <person name="Husnik F."/>
            <person name="Keeling P."/>
            <person name="Hampl V."/>
        </authorList>
    </citation>
    <scope>NUCLEOTIDE SEQUENCE [LARGE SCALE GENOMIC DNA]</scope>
    <source>
        <strain evidence="1">ST1C</strain>
    </source>
</reference>